<evidence type="ECO:0000256" key="1">
    <source>
        <dbReference type="SAM" id="Phobius"/>
    </source>
</evidence>
<keyword evidence="1" id="KW-1133">Transmembrane helix</keyword>
<accession>A0ABR4I9A0</accession>
<keyword evidence="1" id="KW-0812">Transmembrane</keyword>
<sequence>MPDWKVVSAALSVIGILLTLVTRFVPLKAWGQRIASSFIRSRLWIFSRPPPDLEKGSGPLGNNDDRQAQRTLRQVYDVTLRVFKLYFLRREVTTSEDETTRYQSQWPRAIP</sequence>
<proteinExistence type="predicted"/>
<feature type="transmembrane region" description="Helical" evidence="1">
    <location>
        <begin position="6"/>
        <end position="25"/>
    </location>
</feature>
<evidence type="ECO:0000313" key="3">
    <source>
        <dbReference type="Proteomes" id="UP001610446"/>
    </source>
</evidence>
<keyword evidence="1" id="KW-0472">Membrane</keyword>
<reference evidence="2 3" key="1">
    <citation type="submission" date="2024-07" db="EMBL/GenBank/DDBJ databases">
        <title>Section-level genome sequencing and comparative genomics of Aspergillus sections Usti and Cavernicolus.</title>
        <authorList>
            <consortium name="Lawrence Berkeley National Laboratory"/>
            <person name="Nybo J.L."/>
            <person name="Vesth T.C."/>
            <person name="Theobald S."/>
            <person name="Frisvad J.C."/>
            <person name="Larsen T.O."/>
            <person name="Kjaerboelling I."/>
            <person name="Rothschild-Mancinelli K."/>
            <person name="Lyhne E.K."/>
            <person name="Kogle M.E."/>
            <person name="Barry K."/>
            <person name="Clum A."/>
            <person name="Na H."/>
            <person name="Ledsgaard L."/>
            <person name="Lin J."/>
            <person name="Lipzen A."/>
            <person name="Kuo A."/>
            <person name="Riley R."/>
            <person name="Mondo S."/>
            <person name="Labutti K."/>
            <person name="Haridas S."/>
            <person name="Pangalinan J."/>
            <person name="Salamov A.A."/>
            <person name="Simmons B.A."/>
            <person name="Magnuson J.K."/>
            <person name="Chen J."/>
            <person name="Drula E."/>
            <person name="Henrissat B."/>
            <person name="Wiebenga A."/>
            <person name="Lubbers R.J."/>
            <person name="Gomes A.C."/>
            <person name="Makela M.R."/>
            <person name="Stajich J."/>
            <person name="Grigoriev I.V."/>
            <person name="Mortensen U.H."/>
            <person name="De Vries R.P."/>
            <person name="Baker S.E."/>
            <person name="Andersen M.R."/>
        </authorList>
    </citation>
    <scope>NUCLEOTIDE SEQUENCE [LARGE SCALE GENOMIC DNA]</scope>
    <source>
        <strain evidence="2 3">CBS 123904</strain>
    </source>
</reference>
<keyword evidence="3" id="KW-1185">Reference proteome</keyword>
<dbReference type="EMBL" id="JBFXLU010000566">
    <property type="protein sequence ID" value="KAL2824331.1"/>
    <property type="molecule type" value="Genomic_DNA"/>
</dbReference>
<comment type="caution">
    <text evidence="2">The sequence shown here is derived from an EMBL/GenBank/DDBJ whole genome shotgun (WGS) entry which is preliminary data.</text>
</comment>
<gene>
    <name evidence="2" type="ORF">BJY01DRAFT_230499</name>
</gene>
<protein>
    <submittedName>
        <fullName evidence="2">Uncharacterized protein</fullName>
    </submittedName>
</protein>
<evidence type="ECO:0000313" key="2">
    <source>
        <dbReference type="EMBL" id="KAL2824331.1"/>
    </source>
</evidence>
<dbReference type="Proteomes" id="UP001610446">
    <property type="component" value="Unassembled WGS sequence"/>
</dbReference>
<organism evidence="2 3">
    <name type="scientific">Aspergillus pseudoustus</name>
    <dbReference type="NCBI Taxonomy" id="1810923"/>
    <lineage>
        <taxon>Eukaryota</taxon>
        <taxon>Fungi</taxon>
        <taxon>Dikarya</taxon>
        <taxon>Ascomycota</taxon>
        <taxon>Pezizomycotina</taxon>
        <taxon>Eurotiomycetes</taxon>
        <taxon>Eurotiomycetidae</taxon>
        <taxon>Eurotiales</taxon>
        <taxon>Aspergillaceae</taxon>
        <taxon>Aspergillus</taxon>
        <taxon>Aspergillus subgen. Nidulantes</taxon>
    </lineage>
</organism>
<name>A0ABR4I9A0_9EURO</name>